<feature type="domain" description="GH18" evidence="10">
    <location>
        <begin position="1"/>
        <end position="289"/>
    </location>
</feature>
<keyword evidence="7" id="KW-0624">Polysaccharide degradation</keyword>
<dbReference type="InterPro" id="IPR001223">
    <property type="entry name" value="Glyco_hydro18_cat"/>
</dbReference>
<evidence type="ECO:0000256" key="2">
    <source>
        <dbReference type="ARBA" id="ARBA00012729"/>
    </source>
</evidence>
<dbReference type="InterPro" id="IPR050314">
    <property type="entry name" value="Glycosyl_Hydrlase_18"/>
</dbReference>
<evidence type="ECO:0000256" key="1">
    <source>
        <dbReference type="ARBA" id="ARBA00000822"/>
    </source>
</evidence>
<dbReference type="SUPFAM" id="SSF51445">
    <property type="entry name" value="(Trans)glycosidases"/>
    <property type="match status" value="1"/>
</dbReference>
<keyword evidence="6 8" id="KW-0326">Glycosidase</keyword>
<accession>A0A7C8UDA8</accession>
<dbReference type="InterPro" id="IPR011583">
    <property type="entry name" value="Chitinase_II/V-like_cat"/>
</dbReference>
<comment type="similarity">
    <text evidence="9">Belongs to the glycosyl hydrolase 18 family.</text>
</comment>
<dbReference type="EMBL" id="WIWS01000080">
    <property type="protein sequence ID" value="KAF3210420.1"/>
    <property type="molecule type" value="Genomic_DNA"/>
</dbReference>
<proteinExistence type="inferred from homology"/>
<evidence type="ECO:0000256" key="6">
    <source>
        <dbReference type="ARBA" id="ARBA00023295"/>
    </source>
</evidence>
<evidence type="ECO:0000256" key="3">
    <source>
        <dbReference type="ARBA" id="ARBA00022801"/>
    </source>
</evidence>
<dbReference type="Gene3D" id="3.20.20.80">
    <property type="entry name" value="Glycosidases"/>
    <property type="match status" value="1"/>
</dbReference>
<evidence type="ECO:0000313" key="11">
    <source>
        <dbReference type="EMBL" id="KAF3210420.1"/>
    </source>
</evidence>
<dbReference type="SMART" id="SM00636">
    <property type="entry name" value="Glyco_18"/>
    <property type="match status" value="1"/>
</dbReference>
<sequence>MKGIYGRNFTVQDIDADLFTHILYAFADIDPNTGEVRLSDPEADVHKRFGTDSWNDLGHNVYGCINQLWQLKRKHRRLKTLLSIGGWTYSQNENFSNGCNSAIKRENFAITATNLVKNLGFDGLDLDWEYPKSSAEAANLVDVLARCRRHLNRLGTSYELSTAAPCGPANIAKLDIPGMDKHLDFWNLMAYDFAGSWSANAGHQSNIHVSSRNPKSTEFSLDTALNLYSSVPARKLVIGMPLYGRSFITDGPGMPAQQDNQGRFGENGGTRFVTESACKSPLVVAFLSI</sequence>
<evidence type="ECO:0000259" key="10">
    <source>
        <dbReference type="PROSITE" id="PS51910"/>
    </source>
</evidence>
<dbReference type="Proteomes" id="UP000472727">
    <property type="component" value="Unassembled WGS sequence"/>
</dbReference>
<gene>
    <name evidence="11" type="ORF">TWF106_010716</name>
</gene>
<dbReference type="PANTHER" id="PTHR11177">
    <property type="entry name" value="CHITINASE"/>
    <property type="match status" value="1"/>
</dbReference>
<keyword evidence="3 8" id="KW-0378">Hydrolase</keyword>
<dbReference type="GO" id="GO:0008843">
    <property type="term" value="F:endochitinase activity"/>
    <property type="evidence" value="ECO:0007669"/>
    <property type="project" value="UniProtKB-EC"/>
</dbReference>
<dbReference type="GO" id="GO:0008061">
    <property type="term" value="F:chitin binding"/>
    <property type="evidence" value="ECO:0007669"/>
    <property type="project" value="InterPro"/>
</dbReference>
<dbReference type="PROSITE" id="PS51910">
    <property type="entry name" value="GH18_2"/>
    <property type="match status" value="1"/>
</dbReference>
<dbReference type="AlphaFoldDB" id="A0A7C8UDA8"/>
<evidence type="ECO:0000313" key="12">
    <source>
        <dbReference type="Proteomes" id="UP000472727"/>
    </source>
</evidence>
<dbReference type="InterPro" id="IPR001579">
    <property type="entry name" value="Glyco_hydro_18_chit_AS"/>
</dbReference>
<keyword evidence="4" id="KW-0146">Chitin degradation</keyword>
<organism evidence="11 12">
    <name type="scientific">Orbilia oligospora</name>
    <name type="common">Nematode-trapping fungus</name>
    <name type="synonym">Arthrobotrys oligospora</name>
    <dbReference type="NCBI Taxonomy" id="2813651"/>
    <lineage>
        <taxon>Eukaryota</taxon>
        <taxon>Fungi</taxon>
        <taxon>Dikarya</taxon>
        <taxon>Ascomycota</taxon>
        <taxon>Pezizomycotina</taxon>
        <taxon>Orbiliomycetes</taxon>
        <taxon>Orbiliales</taxon>
        <taxon>Orbiliaceae</taxon>
        <taxon>Orbilia</taxon>
    </lineage>
</organism>
<name>A0A7C8UDA8_ORBOL</name>
<comment type="caution">
    <text evidence="11">The sequence shown here is derived from an EMBL/GenBank/DDBJ whole genome shotgun (WGS) entry which is preliminary data.</text>
</comment>
<evidence type="ECO:0000256" key="7">
    <source>
        <dbReference type="ARBA" id="ARBA00023326"/>
    </source>
</evidence>
<evidence type="ECO:0000256" key="5">
    <source>
        <dbReference type="ARBA" id="ARBA00023277"/>
    </source>
</evidence>
<comment type="catalytic activity">
    <reaction evidence="1">
        <text>Random endo-hydrolysis of N-acetyl-beta-D-glucosaminide (1-&gt;4)-beta-linkages in chitin and chitodextrins.</text>
        <dbReference type="EC" id="3.2.1.14"/>
    </reaction>
</comment>
<evidence type="ECO:0000256" key="4">
    <source>
        <dbReference type="ARBA" id="ARBA00023024"/>
    </source>
</evidence>
<dbReference type="PROSITE" id="PS01095">
    <property type="entry name" value="GH18_1"/>
    <property type="match status" value="1"/>
</dbReference>
<dbReference type="EC" id="3.2.1.14" evidence="2"/>
<evidence type="ECO:0000256" key="8">
    <source>
        <dbReference type="RuleBase" id="RU000489"/>
    </source>
</evidence>
<dbReference type="InterPro" id="IPR017853">
    <property type="entry name" value="GH"/>
</dbReference>
<keyword evidence="5" id="KW-0119">Carbohydrate metabolism</keyword>
<dbReference type="GO" id="GO:0000272">
    <property type="term" value="P:polysaccharide catabolic process"/>
    <property type="evidence" value="ECO:0007669"/>
    <property type="project" value="UniProtKB-KW"/>
</dbReference>
<dbReference type="PANTHER" id="PTHR11177:SF317">
    <property type="entry name" value="CHITINASE 12-RELATED"/>
    <property type="match status" value="1"/>
</dbReference>
<evidence type="ECO:0000256" key="9">
    <source>
        <dbReference type="RuleBase" id="RU004453"/>
    </source>
</evidence>
<dbReference type="Pfam" id="PF00704">
    <property type="entry name" value="Glyco_hydro_18"/>
    <property type="match status" value="1"/>
</dbReference>
<protein>
    <recommendedName>
        <fullName evidence="2">chitinase</fullName>
        <ecNumber evidence="2">3.2.1.14</ecNumber>
    </recommendedName>
</protein>
<reference evidence="11 12" key="1">
    <citation type="submission" date="2019-06" db="EMBL/GenBank/DDBJ databases">
        <authorList>
            <person name="Palmer J.M."/>
        </authorList>
    </citation>
    <scope>NUCLEOTIDE SEQUENCE [LARGE SCALE GENOMIC DNA]</scope>
    <source>
        <strain evidence="11 12">TWF106</strain>
    </source>
</reference>
<dbReference type="GO" id="GO:0005576">
    <property type="term" value="C:extracellular region"/>
    <property type="evidence" value="ECO:0007669"/>
    <property type="project" value="TreeGrafter"/>
</dbReference>
<dbReference type="GO" id="GO:0006032">
    <property type="term" value="P:chitin catabolic process"/>
    <property type="evidence" value="ECO:0007669"/>
    <property type="project" value="UniProtKB-KW"/>
</dbReference>